<dbReference type="EMBL" id="WIXE01014797">
    <property type="protein sequence ID" value="KAK5974000.1"/>
    <property type="molecule type" value="Genomic_DNA"/>
</dbReference>
<dbReference type="SUPFAM" id="SSF53300">
    <property type="entry name" value="vWA-like"/>
    <property type="match status" value="1"/>
</dbReference>
<evidence type="ECO:0000313" key="3">
    <source>
        <dbReference type="Proteomes" id="UP001331761"/>
    </source>
</evidence>
<reference evidence="2 3" key="1">
    <citation type="submission" date="2019-10" db="EMBL/GenBank/DDBJ databases">
        <title>Assembly and Annotation for the nematode Trichostrongylus colubriformis.</title>
        <authorList>
            <person name="Martin J."/>
        </authorList>
    </citation>
    <scope>NUCLEOTIDE SEQUENCE [LARGE SCALE GENOMIC DNA]</scope>
    <source>
        <strain evidence="2">G859</strain>
        <tissue evidence="2">Whole worm</tissue>
    </source>
</reference>
<dbReference type="InterPro" id="IPR036465">
    <property type="entry name" value="vWFA_dom_sf"/>
</dbReference>
<dbReference type="EMBL" id="WIXE01022725">
    <property type="protein sequence ID" value="KAK5967238.1"/>
    <property type="molecule type" value="Genomic_DNA"/>
</dbReference>
<proteinExistence type="predicted"/>
<evidence type="ECO:0008006" key="4">
    <source>
        <dbReference type="Google" id="ProtNLM"/>
    </source>
</evidence>
<dbReference type="Gene3D" id="3.40.50.410">
    <property type="entry name" value="von Willebrand factor, type A domain"/>
    <property type="match status" value="1"/>
</dbReference>
<sequence>MTVSTEAPDVADKTYPTMFPPYKGTKSTVIILDSTPSSFRDAWSNQVAFVRNINKHSKLDGMAVVVIDCPSRTAVEWRKYTEEEIGKELMKYEFRGQGTATYQAYGIARVFVQLNYSPETAVIVVSNGKTSDCELPDVWETEFTLSRLWRGYGVRLIYVAVHGTKDFNMKNIKEIIGTTGIIVDVDNINQLEQAAVQRVIPLIPPFTP</sequence>
<name>A0AAN8FBL6_TRICO</name>
<dbReference type="AlphaFoldDB" id="A0AAN8FBL6"/>
<accession>A0AAN8FBL6</accession>
<organism evidence="2 3">
    <name type="scientific">Trichostrongylus colubriformis</name>
    <name type="common">Black scour worm</name>
    <dbReference type="NCBI Taxonomy" id="6319"/>
    <lineage>
        <taxon>Eukaryota</taxon>
        <taxon>Metazoa</taxon>
        <taxon>Ecdysozoa</taxon>
        <taxon>Nematoda</taxon>
        <taxon>Chromadorea</taxon>
        <taxon>Rhabditida</taxon>
        <taxon>Rhabditina</taxon>
        <taxon>Rhabditomorpha</taxon>
        <taxon>Strongyloidea</taxon>
        <taxon>Trichostrongylidae</taxon>
        <taxon>Trichostrongylus</taxon>
    </lineage>
</organism>
<comment type="caution">
    <text evidence="2">The sequence shown here is derived from an EMBL/GenBank/DDBJ whole genome shotgun (WGS) entry which is preliminary data.</text>
</comment>
<gene>
    <name evidence="2" type="ORF">GCK32_015066</name>
    <name evidence="1" type="ORF">GCK32_015075</name>
</gene>
<protein>
    <recommendedName>
        <fullName evidence="4">VWFA domain-containing protein</fullName>
    </recommendedName>
</protein>
<keyword evidence="3" id="KW-1185">Reference proteome</keyword>
<evidence type="ECO:0000313" key="1">
    <source>
        <dbReference type="EMBL" id="KAK5967238.1"/>
    </source>
</evidence>
<dbReference type="Proteomes" id="UP001331761">
    <property type="component" value="Unassembled WGS sequence"/>
</dbReference>
<evidence type="ECO:0000313" key="2">
    <source>
        <dbReference type="EMBL" id="KAK5974000.1"/>
    </source>
</evidence>